<dbReference type="EC" id="3.5.4.4" evidence="7"/>
<dbReference type="PANTHER" id="PTHR43114:SF6">
    <property type="entry name" value="ADENINE DEAMINASE"/>
    <property type="match status" value="1"/>
</dbReference>
<reference evidence="7" key="1">
    <citation type="submission" date="2019-03" db="EMBL/GenBank/DDBJ databases">
        <title>Lake Tanganyika Metagenome-Assembled Genomes (MAGs).</title>
        <authorList>
            <person name="Tran P."/>
        </authorList>
    </citation>
    <scope>NUCLEOTIDE SEQUENCE</scope>
    <source>
        <strain evidence="7">K_DeepCast_65m_m2_066</strain>
    </source>
</reference>
<name>A0A938B454_UNCTE</name>
<dbReference type="Gene3D" id="3.20.20.140">
    <property type="entry name" value="Metal-dependent hydrolases"/>
    <property type="match status" value="1"/>
</dbReference>
<dbReference type="PANTHER" id="PTHR43114">
    <property type="entry name" value="ADENINE DEAMINASE"/>
    <property type="match status" value="1"/>
</dbReference>
<keyword evidence="3" id="KW-0479">Metal-binding</keyword>
<dbReference type="GO" id="GO:0046872">
    <property type="term" value="F:metal ion binding"/>
    <property type="evidence" value="ECO:0007669"/>
    <property type="project" value="UniProtKB-KW"/>
</dbReference>
<dbReference type="InterPro" id="IPR001365">
    <property type="entry name" value="A_deaminase_dom"/>
</dbReference>
<sequence>MTILQDYPEAIAQDFVRQHIRYVEAFISPARFLPHGLRIQPLLAAIRRGLARVPAVEVALVPDLVRDLGPAQAAVTLQAIHEVRELGIIGVGMGGAEPAFPPELFVEVFAQARRLGLRTTAHAGEAAGPASIWGALRALQVDRIGHGTRAEEDPALLDYLAEQAIPLEVCPLSNVSTRVVPTIADHPVRRYADRGLLVTINTDDPRMFGNTLADEFRALHQHFHFTRDEIRRLILQGIQASWLPRARQEAFLAAFQQDPAW</sequence>
<dbReference type="AlphaFoldDB" id="A0A938B454"/>
<keyword evidence="5" id="KW-0862">Zinc</keyword>
<evidence type="ECO:0000256" key="1">
    <source>
        <dbReference type="ARBA" id="ARBA00001947"/>
    </source>
</evidence>
<dbReference type="GO" id="GO:0016814">
    <property type="term" value="F:hydrolase activity, acting on carbon-nitrogen (but not peptide) bonds, in cyclic amidines"/>
    <property type="evidence" value="ECO:0007669"/>
    <property type="project" value="UniProtKB-ARBA"/>
</dbReference>
<evidence type="ECO:0000313" key="8">
    <source>
        <dbReference type="Proteomes" id="UP000712673"/>
    </source>
</evidence>
<comment type="cofactor">
    <cofactor evidence="1">
        <name>Zn(2+)</name>
        <dbReference type="ChEBI" id="CHEBI:29105"/>
    </cofactor>
</comment>
<dbReference type="NCBIfam" id="TIGR01430">
    <property type="entry name" value="aden_deam"/>
    <property type="match status" value="1"/>
</dbReference>
<gene>
    <name evidence="7" type="primary">add</name>
    <name evidence="7" type="ORF">FJZ47_19885</name>
</gene>
<dbReference type="SUPFAM" id="SSF51556">
    <property type="entry name" value="Metallo-dependent hydrolases"/>
    <property type="match status" value="1"/>
</dbReference>
<evidence type="ECO:0000256" key="3">
    <source>
        <dbReference type="ARBA" id="ARBA00022723"/>
    </source>
</evidence>
<comment type="caution">
    <text evidence="7">The sequence shown here is derived from an EMBL/GenBank/DDBJ whole genome shotgun (WGS) entry which is preliminary data.</text>
</comment>
<dbReference type="InterPro" id="IPR032466">
    <property type="entry name" value="Metal_Hydrolase"/>
</dbReference>
<comment type="similarity">
    <text evidence="2">Belongs to the metallo-dependent hydrolases superfamily. Adenosine and AMP deaminases family.</text>
</comment>
<dbReference type="EMBL" id="VGLS01000765">
    <property type="protein sequence ID" value="MBM3226036.1"/>
    <property type="molecule type" value="Genomic_DNA"/>
</dbReference>
<keyword evidence="4 7" id="KW-0378">Hydrolase</keyword>
<organism evidence="7 8">
    <name type="scientific">Tectimicrobiota bacterium</name>
    <dbReference type="NCBI Taxonomy" id="2528274"/>
    <lineage>
        <taxon>Bacteria</taxon>
        <taxon>Pseudomonadati</taxon>
        <taxon>Nitrospinota/Tectimicrobiota group</taxon>
        <taxon>Candidatus Tectimicrobiota</taxon>
    </lineage>
</organism>
<dbReference type="Proteomes" id="UP000712673">
    <property type="component" value="Unassembled WGS sequence"/>
</dbReference>
<feature type="domain" description="Adenosine deaminase" evidence="6">
    <location>
        <begin position="11"/>
        <end position="252"/>
    </location>
</feature>
<protein>
    <submittedName>
        <fullName evidence="7">Adenosine deaminase</fullName>
        <ecNumber evidence="7">3.5.4.4</ecNumber>
    </submittedName>
</protein>
<accession>A0A938B454</accession>
<evidence type="ECO:0000259" key="6">
    <source>
        <dbReference type="Pfam" id="PF00962"/>
    </source>
</evidence>
<dbReference type="Pfam" id="PF00962">
    <property type="entry name" value="A_deaminase"/>
    <property type="match status" value="1"/>
</dbReference>
<evidence type="ECO:0000256" key="2">
    <source>
        <dbReference type="ARBA" id="ARBA00006676"/>
    </source>
</evidence>
<dbReference type="InterPro" id="IPR006330">
    <property type="entry name" value="Ado/ade_deaminase"/>
</dbReference>
<evidence type="ECO:0000256" key="5">
    <source>
        <dbReference type="ARBA" id="ARBA00022833"/>
    </source>
</evidence>
<evidence type="ECO:0000256" key="4">
    <source>
        <dbReference type="ARBA" id="ARBA00022801"/>
    </source>
</evidence>
<proteinExistence type="inferred from homology"/>
<dbReference type="GO" id="GO:0019239">
    <property type="term" value="F:deaminase activity"/>
    <property type="evidence" value="ECO:0007669"/>
    <property type="project" value="InterPro"/>
</dbReference>
<evidence type="ECO:0000313" key="7">
    <source>
        <dbReference type="EMBL" id="MBM3226036.1"/>
    </source>
</evidence>